<keyword evidence="14" id="KW-1185">Reference proteome</keyword>
<organism evidence="13 14">
    <name type="scientific">Pristionchus fissidentatus</name>
    <dbReference type="NCBI Taxonomy" id="1538716"/>
    <lineage>
        <taxon>Eukaryota</taxon>
        <taxon>Metazoa</taxon>
        <taxon>Ecdysozoa</taxon>
        <taxon>Nematoda</taxon>
        <taxon>Chromadorea</taxon>
        <taxon>Rhabditida</taxon>
        <taxon>Rhabditina</taxon>
        <taxon>Diplogasteromorpha</taxon>
        <taxon>Diplogasteroidea</taxon>
        <taxon>Neodiplogasteridae</taxon>
        <taxon>Pristionchus</taxon>
    </lineage>
</organism>
<evidence type="ECO:0000313" key="13">
    <source>
        <dbReference type="EMBL" id="GMT33594.1"/>
    </source>
</evidence>
<evidence type="ECO:0000256" key="3">
    <source>
        <dbReference type="ARBA" id="ARBA00022473"/>
    </source>
</evidence>
<comment type="caution">
    <text evidence="13">The sequence shown here is derived from an EMBL/GenBank/DDBJ whole genome shotgun (WGS) entry which is preliminary data.</text>
</comment>
<dbReference type="SMART" id="SM00355">
    <property type="entry name" value="ZnF_C2H2"/>
    <property type="match status" value="9"/>
</dbReference>
<accession>A0AAV5WVF7</accession>
<feature type="compositionally biased region" description="Polar residues" evidence="11">
    <location>
        <begin position="194"/>
        <end position="204"/>
    </location>
</feature>
<dbReference type="InterPro" id="IPR036236">
    <property type="entry name" value="Znf_C2H2_sf"/>
</dbReference>
<keyword evidence="7" id="KW-0862">Zinc</keyword>
<keyword evidence="9" id="KW-0539">Nucleus</keyword>
<dbReference type="PROSITE" id="PS50157">
    <property type="entry name" value="ZINC_FINGER_C2H2_2"/>
    <property type="match status" value="4"/>
</dbReference>
<feature type="domain" description="C2H2-type" evidence="12">
    <location>
        <begin position="257"/>
        <end position="285"/>
    </location>
</feature>
<keyword evidence="8" id="KW-0238">DNA-binding</keyword>
<feature type="domain" description="C2H2-type" evidence="12">
    <location>
        <begin position="433"/>
        <end position="460"/>
    </location>
</feature>
<evidence type="ECO:0000256" key="5">
    <source>
        <dbReference type="ARBA" id="ARBA00022737"/>
    </source>
</evidence>
<evidence type="ECO:0000256" key="6">
    <source>
        <dbReference type="ARBA" id="ARBA00022771"/>
    </source>
</evidence>
<dbReference type="GO" id="GO:0040034">
    <property type="term" value="P:regulation of development, heterochronic"/>
    <property type="evidence" value="ECO:0007669"/>
    <property type="project" value="UniProtKB-ARBA"/>
</dbReference>
<evidence type="ECO:0000256" key="8">
    <source>
        <dbReference type="ARBA" id="ARBA00023125"/>
    </source>
</evidence>
<comment type="subcellular location">
    <subcellularLocation>
        <location evidence="1">Nucleus</location>
    </subcellularLocation>
</comment>
<dbReference type="EMBL" id="BTSY01000006">
    <property type="protein sequence ID" value="GMT33594.1"/>
    <property type="molecule type" value="Genomic_DNA"/>
</dbReference>
<evidence type="ECO:0000256" key="1">
    <source>
        <dbReference type="ARBA" id="ARBA00004123"/>
    </source>
</evidence>
<dbReference type="GO" id="GO:0000122">
    <property type="term" value="P:negative regulation of transcription by RNA polymerase II"/>
    <property type="evidence" value="ECO:0007669"/>
    <property type="project" value="UniProtKB-ARBA"/>
</dbReference>
<feature type="domain" description="C2H2-type" evidence="12">
    <location>
        <begin position="819"/>
        <end position="842"/>
    </location>
</feature>
<feature type="compositionally biased region" description="Basic and acidic residues" evidence="11">
    <location>
        <begin position="724"/>
        <end position="738"/>
    </location>
</feature>
<feature type="region of interest" description="Disordered" evidence="11">
    <location>
        <begin position="671"/>
        <end position="765"/>
    </location>
</feature>
<dbReference type="FunFam" id="3.30.160.60:FF:001301">
    <property type="entry name" value="Blast:Protein hunchback"/>
    <property type="match status" value="1"/>
</dbReference>
<keyword evidence="6 10" id="KW-0863">Zinc-finger</keyword>
<evidence type="ECO:0000313" key="14">
    <source>
        <dbReference type="Proteomes" id="UP001432322"/>
    </source>
</evidence>
<keyword evidence="5" id="KW-0677">Repeat</keyword>
<keyword evidence="4" id="KW-0479">Metal-binding</keyword>
<dbReference type="PANTHER" id="PTHR24392">
    <property type="entry name" value="ZINC FINGER PROTEIN"/>
    <property type="match status" value="1"/>
</dbReference>
<dbReference type="GO" id="GO:0008270">
    <property type="term" value="F:zinc ion binding"/>
    <property type="evidence" value="ECO:0007669"/>
    <property type="project" value="UniProtKB-KW"/>
</dbReference>
<dbReference type="GO" id="GO:0035282">
    <property type="term" value="P:segmentation"/>
    <property type="evidence" value="ECO:0007669"/>
    <property type="project" value="UniProtKB-KW"/>
</dbReference>
<evidence type="ECO:0000256" key="10">
    <source>
        <dbReference type="PROSITE-ProRule" id="PRU00042"/>
    </source>
</evidence>
<gene>
    <name evidence="13" type="ORF">PFISCL1PPCAC_24891</name>
</gene>
<dbReference type="GO" id="GO:0000977">
    <property type="term" value="F:RNA polymerase II transcription regulatory region sequence-specific DNA binding"/>
    <property type="evidence" value="ECO:0007669"/>
    <property type="project" value="UniProtKB-ARBA"/>
</dbReference>
<dbReference type="Pfam" id="PF00096">
    <property type="entry name" value="zf-C2H2"/>
    <property type="match status" value="2"/>
</dbReference>
<evidence type="ECO:0000256" key="11">
    <source>
        <dbReference type="SAM" id="MobiDB-lite"/>
    </source>
</evidence>
<protein>
    <recommendedName>
        <fullName evidence="12">C2H2-type domain-containing protein</fullName>
    </recommendedName>
</protein>
<keyword evidence="3" id="KW-0217">Developmental protein</keyword>
<feature type="domain" description="C2H2-type" evidence="12">
    <location>
        <begin position="461"/>
        <end position="488"/>
    </location>
</feature>
<evidence type="ECO:0000256" key="2">
    <source>
        <dbReference type="ARBA" id="ARBA00007746"/>
    </source>
</evidence>
<feature type="region of interest" description="Disordered" evidence="11">
    <location>
        <begin position="183"/>
        <end position="227"/>
    </location>
</feature>
<dbReference type="PROSITE" id="PS00028">
    <property type="entry name" value="ZINC_FINGER_C2H2_1"/>
    <property type="match status" value="3"/>
</dbReference>
<dbReference type="PANTHER" id="PTHR24392:SF49">
    <property type="entry name" value="PROTEIN HUNCHBACK"/>
    <property type="match status" value="1"/>
</dbReference>
<evidence type="ECO:0000256" key="4">
    <source>
        <dbReference type="ARBA" id="ARBA00022723"/>
    </source>
</evidence>
<dbReference type="InterPro" id="IPR013087">
    <property type="entry name" value="Znf_C2H2_type"/>
</dbReference>
<dbReference type="SUPFAM" id="SSF57667">
    <property type="entry name" value="beta-beta-alpha zinc fingers"/>
    <property type="match status" value="2"/>
</dbReference>
<feature type="region of interest" description="Disordered" evidence="11">
    <location>
        <begin position="530"/>
        <end position="549"/>
    </location>
</feature>
<dbReference type="GO" id="GO:0005634">
    <property type="term" value="C:nucleus"/>
    <property type="evidence" value="ECO:0007669"/>
    <property type="project" value="UniProtKB-SubCell"/>
</dbReference>
<reference evidence="13" key="1">
    <citation type="submission" date="2023-10" db="EMBL/GenBank/DDBJ databases">
        <title>Genome assembly of Pristionchus species.</title>
        <authorList>
            <person name="Yoshida K."/>
            <person name="Sommer R.J."/>
        </authorList>
    </citation>
    <scope>NUCLEOTIDE SEQUENCE</scope>
    <source>
        <strain evidence="13">RS5133</strain>
    </source>
</reference>
<dbReference type="AlphaFoldDB" id="A0AAV5WVF7"/>
<name>A0AAV5WVF7_9BILA</name>
<evidence type="ECO:0000256" key="7">
    <source>
        <dbReference type="ARBA" id="ARBA00022833"/>
    </source>
</evidence>
<feature type="region of interest" description="Disordered" evidence="11">
    <location>
        <begin position="80"/>
        <end position="100"/>
    </location>
</feature>
<sequence length="875" mass="94928">MTDTTSTLNGLLAAHTPLQQNRCGDAASAAAGDNSVFKVAAPWSFLPNTPNLFSSLAEGTFGAPQPSADYEKKVIEWVPPTPSDSSVPSWETPTGLPRPQPQKVEMVELVVPSSPPRTREESPIDVVNTSAFAPPTLEATADPEIPRPLPLRLDSVEGVNSLSSLMMPTEQPTLTLATAFGMPSEGVATPTEPGPSSSEHQSPPSKGCYTRAPGLGPPTETPTSSNGQSNTYVCAVCGFSCASKFHYNSHMNTHGDHQCSMCDYTSRTEGRLKKHMRESHTVEDQLAAGLELSPPAAPATAASATTSPVKADSLDIEMPSAEGAATAPGLLSPATLSSTLLGMLNSASGSSMSALEQMRAITEQPLMGDGSTDGLLVMGNPLGLTLPVKEEVGSSGGRRKMKVYKCKQCIHVSTSKEEQWAHARTHIPCDKQMSCHKCNFVTEYKHHLEYHLRNHEGVKPFQCKKCNYTCVNKSMLNSHMKSHSNVYQFRCADCAYATKYCHSLKLHLKKYAHRRNTEGLTETEILMSMSAESSPPNMRKDSTASISSSMSGPFTPFGFIKKEEPSMEHSPLSAPISSFQFPVQSMPTSDLSMALMRQHQIEQMLANIRQQQEMQRQQAEMQQMQQEPVHRCQLCNQVCGSQEEMMRHNLTHLFANYSGLGVQASLAIPDRSAEDDHHTTTGSPSGDDAVSHSNGSAGSPLGSGRGSGDEGESGSSRRKSSKPSRIDEIGLRLIDKASPEINVENDPKEEVMETEEPSATASITASSSAIVLPPPAESGLLLPAMQQHVDTTPTMASLRQAYLNHLMNQNRQPAEQFRYECGHCKMAFQDRNMHMLHMTYHSSGVGVNPMMCSRCGIECNSALHFHLHLLQTPHI</sequence>
<evidence type="ECO:0000256" key="9">
    <source>
        <dbReference type="ARBA" id="ARBA00023242"/>
    </source>
</evidence>
<proteinExistence type="inferred from homology"/>
<dbReference type="Gene3D" id="3.30.160.60">
    <property type="entry name" value="Classic Zinc Finger"/>
    <property type="match status" value="3"/>
</dbReference>
<dbReference type="Proteomes" id="UP001432322">
    <property type="component" value="Unassembled WGS sequence"/>
</dbReference>
<dbReference type="FunFam" id="3.30.160.60:FF:002883">
    <property type="entry name" value="Hunchback-like protein"/>
    <property type="match status" value="1"/>
</dbReference>
<comment type="similarity">
    <text evidence="2">Belongs to the hunchback C2H2-type zinc-finger protein family.</text>
</comment>
<evidence type="ECO:0000259" key="12">
    <source>
        <dbReference type="PROSITE" id="PS50157"/>
    </source>
</evidence>